<name>A0ABU9Y6D0_9SPHN</name>
<reference evidence="1 2" key="1">
    <citation type="submission" date="2024-05" db="EMBL/GenBank/DDBJ databases">
        <authorList>
            <person name="Liu Q."/>
            <person name="Xin Y.-H."/>
        </authorList>
    </citation>
    <scope>NUCLEOTIDE SEQUENCE [LARGE SCALE GENOMIC DNA]</scope>
    <source>
        <strain evidence="1 2">CGMCC 1.10181</strain>
    </source>
</reference>
<evidence type="ECO:0000313" key="1">
    <source>
        <dbReference type="EMBL" id="MEN2791378.1"/>
    </source>
</evidence>
<proteinExistence type="predicted"/>
<sequence>MDSSDEARVFLIARDLIAEHGDDVARFLQDRIDVLTAAKDYNQLSEWFVIRNAVALSLGSGPTLQ</sequence>
<keyword evidence="2" id="KW-1185">Reference proteome</keyword>
<evidence type="ECO:0000313" key="2">
    <source>
        <dbReference type="Proteomes" id="UP001419910"/>
    </source>
</evidence>
<comment type="caution">
    <text evidence="1">The sequence shown here is derived from an EMBL/GenBank/DDBJ whole genome shotgun (WGS) entry which is preliminary data.</text>
</comment>
<gene>
    <name evidence="1" type="ORF">ABC974_17210</name>
</gene>
<dbReference type="RefSeq" id="WP_343890319.1">
    <property type="nucleotide sequence ID" value="NZ_BAAAEH010000032.1"/>
</dbReference>
<accession>A0ABU9Y6D0</accession>
<dbReference type="Proteomes" id="UP001419910">
    <property type="component" value="Unassembled WGS sequence"/>
</dbReference>
<dbReference type="EMBL" id="JBDIME010000017">
    <property type="protein sequence ID" value="MEN2791378.1"/>
    <property type="molecule type" value="Genomic_DNA"/>
</dbReference>
<organism evidence="1 2">
    <name type="scientific">Sphingomonas oligophenolica</name>
    <dbReference type="NCBI Taxonomy" id="301154"/>
    <lineage>
        <taxon>Bacteria</taxon>
        <taxon>Pseudomonadati</taxon>
        <taxon>Pseudomonadota</taxon>
        <taxon>Alphaproteobacteria</taxon>
        <taxon>Sphingomonadales</taxon>
        <taxon>Sphingomonadaceae</taxon>
        <taxon>Sphingomonas</taxon>
    </lineage>
</organism>
<protein>
    <submittedName>
        <fullName evidence="1">Uncharacterized protein</fullName>
    </submittedName>
</protein>